<sequence length="192" mass="20892">MLKALRPAMFSLGVAVAALAMLPAVAETPKNDAELAELVAADQADRRRSAAEIDWSVVALRDAARRARVLEVLNTGRARTSDDFYAAALVFQHGDSLEDAELAYSLATVAARLKPTHKAAAWLTAAAWDRLLMRQGKPQWWGTQFVQMNESGRIELYQVDESAVTVAMRAARGVPSLAEAKARAEKMNASQK</sequence>
<comment type="caution">
    <text evidence="2">The sequence shown here is derived from an EMBL/GenBank/DDBJ whole genome shotgun (WGS) entry which is preliminary data.</text>
</comment>
<dbReference type="EMBL" id="JBHRTI010000004">
    <property type="protein sequence ID" value="MFC3147573.1"/>
    <property type="molecule type" value="Genomic_DNA"/>
</dbReference>
<dbReference type="Proteomes" id="UP001595556">
    <property type="component" value="Unassembled WGS sequence"/>
</dbReference>
<organism evidence="2 3">
    <name type="scientific">Piscinibacterium candidicorallinum</name>
    <dbReference type="NCBI Taxonomy" id="1793872"/>
    <lineage>
        <taxon>Bacteria</taxon>
        <taxon>Pseudomonadati</taxon>
        <taxon>Pseudomonadota</taxon>
        <taxon>Betaproteobacteria</taxon>
        <taxon>Burkholderiales</taxon>
        <taxon>Piscinibacterium</taxon>
    </lineage>
</organism>
<reference evidence="3" key="1">
    <citation type="journal article" date="2019" name="Int. J. Syst. Evol. Microbiol.">
        <title>The Global Catalogue of Microorganisms (GCM) 10K type strain sequencing project: providing services to taxonomists for standard genome sequencing and annotation.</title>
        <authorList>
            <consortium name="The Broad Institute Genomics Platform"/>
            <consortium name="The Broad Institute Genome Sequencing Center for Infectious Disease"/>
            <person name="Wu L."/>
            <person name="Ma J."/>
        </authorList>
    </citation>
    <scope>NUCLEOTIDE SEQUENCE [LARGE SCALE GENOMIC DNA]</scope>
    <source>
        <strain evidence="3">KCTC 52168</strain>
    </source>
</reference>
<feature type="signal peptide" evidence="1">
    <location>
        <begin position="1"/>
        <end position="26"/>
    </location>
</feature>
<gene>
    <name evidence="2" type="ORF">ACFOEN_07960</name>
</gene>
<dbReference type="RefSeq" id="WP_377302804.1">
    <property type="nucleotide sequence ID" value="NZ_CP180191.1"/>
</dbReference>
<name>A0ABV7H0Z4_9BURK</name>
<keyword evidence="1" id="KW-0732">Signal</keyword>
<evidence type="ECO:0008006" key="4">
    <source>
        <dbReference type="Google" id="ProtNLM"/>
    </source>
</evidence>
<feature type="chain" id="PRO_5047420434" description="MxaK protein" evidence="1">
    <location>
        <begin position="27"/>
        <end position="192"/>
    </location>
</feature>
<proteinExistence type="predicted"/>
<evidence type="ECO:0000256" key="1">
    <source>
        <dbReference type="SAM" id="SignalP"/>
    </source>
</evidence>
<accession>A0ABV7H0Z4</accession>
<evidence type="ECO:0000313" key="3">
    <source>
        <dbReference type="Proteomes" id="UP001595556"/>
    </source>
</evidence>
<keyword evidence="3" id="KW-1185">Reference proteome</keyword>
<protein>
    <recommendedName>
        <fullName evidence="4">MxaK protein</fullName>
    </recommendedName>
</protein>
<evidence type="ECO:0000313" key="2">
    <source>
        <dbReference type="EMBL" id="MFC3147573.1"/>
    </source>
</evidence>